<dbReference type="InterPro" id="IPR044174">
    <property type="entry name" value="BC10-like"/>
</dbReference>
<dbReference type="Pfam" id="PF02485">
    <property type="entry name" value="Branch"/>
    <property type="match status" value="1"/>
</dbReference>
<reference evidence="8 9" key="1">
    <citation type="journal article" date="2024" name="Nat. Commun.">
        <title>Phylogenomics reveals the evolutionary origins of lichenization in chlorophyte algae.</title>
        <authorList>
            <person name="Puginier C."/>
            <person name="Libourel C."/>
            <person name="Otte J."/>
            <person name="Skaloud P."/>
            <person name="Haon M."/>
            <person name="Grisel S."/>
            <person name="Petersen M."/>
            <person name="Berrin J.G."/>
            <person name="Delaux P.M."/>
            <person name="Dal Grande F."/>
            <person name="Keller J."/>
        </authorList>
    </citation>
    <scope>NUCLEOTIDE SEQUENCE [LARGE SCALE GENOMIC DNA]</scope>
    <source>
        <strain evidence="8 9">SAG 216-7</strain>
    </source>
</reference>
<feature type="region of interest" description="Disordered" evidence="6">
    <location>
        <begin position="155"/>
        <end position="176"/>
    </location>
</feature>
<dbReference type="InterPro" id="IPR003406">
    <property type="entry name" value="Glyco_trans_14"/>
</dbReference>
<organism evidence="8 9">
    <name type="scientific">Coccomyxa subellipsoidea</name>
    <dbReference type="NCBI Taxonomy" id="248742"/>
    <lineage>
        <taxon>Eukaryota</taxon>
        <taxon>Viridiplantae</taxon>
        <taxon>Chlorophyta</taxon>
        <taxon>core chlorophytes</taxon>
        <taxon>Trebouxiophyceae</taxon>
        <taxon>Trebouxiophyceae incertae sedis</taxon>
        <taxon>Coccomyxaceae</taxon>
        <taxon>Coccomyxa</taxon>
    </lineage>
</organism>
<protein>
    <submittedName>
        <fullName evidence="8">Uncharacterized protein</fullName>
    </submittedName>
</protein>
<keyword evidence="3" id="KW-0808">Transferase</keyword>
<comment type="caution">
    <text evidence="8">The sequence shown here is derived from an EMBL/GenBank/DDBJ whole genome shotgun (WGS) entry which is preliminary data.</text>
</comment>
<evidence type="ECO:0000313" key="8">
    <source>
        <dbReference type="EMBL" id="KAK9905862.1"/>
    </source>
</evidence>
<sequence>MPLSQRAVTPKASPAAALPTLQGGANRVNQLNERKGGMTRLCHVFIVILGLHCLTFVLASAWPSEDGSIIKAILLPELLFWQGIVPNGSSGSHPAWHAAGRRRDSEDDVKSGGGKIEDHAKRFVTGHPLHATHSQGEAAMRELESINKQAASGETLSLQGTTKQTEEAAKQTGGQVNGGLLGGLLSSFLEDKVTWADRLAEHLKAGSLDAWEERQLARYDSEQTATGVDAKAGQLAVSIGQDAHVRSPDRCAAALRMPKVAFMFLTRGMLYHEKTWEVWFSGAAGLLPMAALQAADCEPGLLEHLQHSCGAKSGAHVLQQQHLFSIYIHVGANEVNWKGFPEDSMFHGREIAERVQVKWGTFALVEATRALMRAALEDTLNQKFVLLSEAGIPLYPPDTFYMQLMSESKSRINSCVMPGVERDVHRYIWRMETQTMRQEHWRKSSQWVTLGRKHAEIAVEDTEIAAAFGAECQPSWRDGWWRDCYSDEHYFATLLATKNLDHETDCEGQTMYVDWSFGGEHPRSYSIRETTSSRLRQLRQPNQGCSYAEAIRSSPAQFVHVDSLTPATCSAERAPYASSLGYQCPLMARKFAPETAGHIHRLITDCSSRLNISRISGC</sequence>
<feature type="transmembrane region" description="Helical" evidence="7">
    <location>
        <begin position="41"/>
        <end position="62"/>
    </location>
</feature>
<evidence type="ECO:0000256" key="4">
    <source>
        <dbReference type="ARBA" id="ARBA00023136"/>
    </source>
</evidence>
<accession>A0ABR2YI92</accession>
<evidence type="ECO:0000256" key="6">
    <source>
        <dbReference type="SAM" id="MobiDB-lite"/>
    </source>
</evidence>
<dbReference type="EMBL" id="JALJOT010000011">
    <property type="protein sequence ID" value="KAK9905862.1"/>
    <property type="molecule type" value="Genomic_DNA"/>
</dbReference>
<keyword evidence="7" id="KW-0812">Transmembrane</keyword>
<keyword evidence="2" id="KW-0328">Glycosyltransferase</keyword>
<dbReference type="Proteomes" id="UP001491310">
    <property type="component" value="Unassembled WGS sequence"/>
</dbReference>
<evidence type="ECO:0000256" key="7">
    <source>
        <dbReference type="SAM" id="Phobius"/>
    </source>
</evidence>
<feature type="compositionally biased region" description="Basic and acidic residues" evidence="6">
    <location>
        <begin position="101"/>
        <end position="117"/>
    </location>
</feature>
<proteinExistence type="predicted"/>
<dbReference type="PANTHER" id="PTHR31042:SF8">
    <property type="entry name" value="CORE-2_I-BRANCHING BETA-1,6-N-ACETYLGLUCOSAMINYLTRANSFERASE FAMILY PROTEIN"/>
    <property type="match status" value="1"/>
</dbReference>
<evidence type="ECO:0000256" key="1">
    <source>
        <dbReference type="ARBA" id="ARBA00004606"/>
    </source>
</evidence>
<gene>
    <name evidence="8" type="ORF">WJX75_007753</name>
</gene>
<keyword evidence="9" id="KW-1185">Reference proteome</keyword>
<keyword evidence="5" id="KW-0325">Glycoprotein</keyword>
<feature type="region of interest" description="Disordered" evidence="6">
    <location>
        <begin position="92"/>
        <end position="117"/>
    </location>
</feature>
<evidence type="ECO:0000313" key="9">
    <source>
        <dbReference type="Proteomes" id="UP001491310"/>
    </source>
</evidence>
<evidence type="ECO:0000256" key="2">
    <source>
        <dbReference type="ARBA" id="ARBA00022676"/>
    </source>
</evidence>
<keyword evidence="7" id="KW-1133">Transmembrane helix</keyword>
<keyword evidence="4 7" id="KW-0472">Membrane</keyword>
<dbReference type="PANTHER" id="PTHR31042">
    <property type="entry name" value="CORE-2/I-BRANCHING BETA-1,6-N-ACETYLGLUCOSAMINYLTRANSFERASE FAMILY PROTEIN-RELATED"/>
    <property type="match status" value="1"/>
</dbReference>
<evidence type="ECO:0000256" key="3">
    <source>
        <dbReference type="ARBA" id="ARBA00022679"/>
    </source>
</evidence>
<comment type="subcellular location">
    <subcellularLocation>
        <location evidence="1">Membrane</location>
        <topology evidence="1">Single-pass type II membrane protein</topology>
    </subcellularLocation>
</comment>
<name>A0ABR2YI92_9CHLO</name>
<evidence type="ECO:0000256" key="5">
    <source>
        <dbReference type="ARBA" id="ARBA00023180"/>
    </source>
</evidence>